<proteinExistence type="predicted"/>
<dbReference type="EMBL" id="KV427640">
    <property type="protein sequence ID" value="KZT03972.1"/>
    <property type="molecule type" value="Genomic_DNA"/>
</dbReference>
<reference evidence="2 3" key="1">
    <citation type="journal article" date="2016" name="Mol. Biol. Evol.">
        <title>Comparative Genomics of Early-Diverging Mushroom-Forming Fungi Provides Insights into the Origins of Lignocellulose Decay Capabilities.</title>
        <authorList>
            <person name="Nagy L.G."/>
            <person name="Riley R."/>
            <person name="Tritt A."/>
            <person name="Adam C."/>
            <person name="Daum C."/>
            <person name="Floudas D."/>
            <person name="Sun H."/>
            <person name="Yadav J.S."/>
            <person name="Pangilinan J."/>
            <person name="Larsson K.H."/>
            <person name="Matsuura K."/>
            <person name="Barry K."/>
            <person name="Labutti K."/>
            <person name="Kuo R."/>
            <person name="Ohm R.A."/>
            <person name="Bhattacharya S.S."/>
            <person name="Shirouzu T."/>
            <person name="Yoshinaga Y."/>
            <person name="Martin F.M."/>
            <person name="Grigoriev I.V."/>
            <person name="Hibbett D.S."/>
        </authorList>
    </citation>
    <scope>NUCLEOTIDE SEQUENCE [LARGE SCALE GENOMIC DNA]</scope>
    <source>
        <strain evidence="2 3">93-53</strain>
    </source>
</reference>
<accession>A0A165D1Q1</accession>
<dbReference type="PANTHER" id="PTHR33606:SF3">
    <property type="entry name" value="PROTEIN YCII"/>
    <property type="match status" value="1"/>
</dbReference>
<gene>
    <name evidence="2" type="ORF">LAESUDRAFT_658697</name>
</gene>
<dbReference type="InterPro" id="IPR005545">
    <property type="entry name" value="YCII"/>
</dbReference>
<protein>
    <recommendedName>
        <fullName evidence="1">YCII-related domain-containing protein</fullName>
    </recommendedName>
</protein>
<dbReference type="SUPFAM" id="SSF54909">
    <property type="entry name" value="Dimeric alpha+beta barrel"/>
    <property type="match status" value="1"/>
</dbReference>
<sequence>MATASKPILYKFIVWAPDMSDPDAFQRRLSVRQQHFVRGDKLHESGQWKVGGALLTPESIASPNAEKKMIGSVIICEAESLEAVREVIESDIYYTANVWDKEKLQIFPFLTSHL</sequence>
<name>A0A165D1Q1_9APHY</name>
<dbReference type="OrthoDB" id="5519740at2759"/>
<feature type="domain" description="YCII-related" evidence="1">
    <location>
        <begin position="21"/>
        <end position="101"/>
    </location>
</feature>
<dbReference type="PANTHER" id="PTHR33606">
    <property type="entry name" value="PROTEIN YCII"/>
    <property type="match status" value="1"/>
</dbReference>
<dbReference type="InParanoid" id="A0A165D1Q1"/>
<dbReference type="GeneID" id="63821793"/>
<evidence type="ECO:0000313" key="2">
    <source>
        <dbReference type="EMBL" id="KZT03972.1"/>
    </source>
</evidence>
<organism evidence="2 3">
    <name type="scientific">Laetiporus sulphureus 93-53</name>
    <dbReference type="NCBI Taxonomy" id="1314785"/>
    <lineage>
        <taxon>Eukaryota</taxon>
        <taxon>Fungi</taxon>
        <taxon>Dikarya</taxon>
        <taxon>Basidiomycota</taxon>
        <taxon>Agaricomycotina</taxon>
        <taxon>Agaricomycetes</taxon>
        <taxon>Polyporales</taxon>
        <taxon>Laetiporus</taxon>
    </lineage>
</organism>
<dbReference type="Pfam" id="PF03795">
    <property type="entry name" value="YCII"/>
    <property type="match status" value="1"/>
</dbReference>
<dbReference type="Proteomes" id="UP000076871">
    <property type="component" value="Unassembled WGS sequence"/>
</dbReference>
<dbReference type="RefSeq" id="XP_040761712.1">
    <property type="nucleotide sequence ID" value="XM_040904763.1"/>
</dbReference>
<dbReference type="InterPro" id="IPR011008">
    <property type="entry name" value="Dimeric_a/b-barrel"/>
</dbReference>
<dbReference type="InterPro" id="IPR051807">
    <property type="entry name" value="Sec-metab_biosynth-assoc"/>
</dbReference>
<evidence type="ECO:0000313" key="3">
    <source>
        <dbReference type="Proteomes" id="UP000076871"/>
    </source>
</evidence>
<keyword evidence="3" id="KW-1185">Reference proteome</keyword>
<evidence type="ECO:0000259" key="1">
    <source>
        <dbReference type="Pfam" id="PF03795"/>
    </source>
</evidence>
<dbReference type="AlphaFoldDB" id="A0A165D1Q1"/>
<dbReference type="Gene3D" id="3.30.70.1060">
    <property type="entry name" value="Dimeric alpha+beta barrel"/>
    <property type="match status" value="1"/>
</dbReference>